<dbReference type="GO" id="GO:0022857">
    <property type="term" value="F:transmembrane transporter activity"/>
    <property type="evidence" value="ECO:0007669"/>
    <property type="project" value="InterPro"/>
</dbReference>
<dbReference type="OrthoDB" id="1673995at2"/>
<evidence type="ECO:0000256" key="1">
    <source>
        <dbReference type="ARBA" id="ARBA00004651"/>
    </source>
</evidence>
<feature type="transmembrane region" description="Helical" evidence="7">
    <location>
        <begin position="237"/>
        <end position="261"/>
    </location>
</feature>
<dbReference type="InterPro" id="IPR050189">
    <property type="entry name" value="MFS_Efflux_Transporters"/>
</dbReference>
<dbReference type="KEGG" id="dor:Desor_1145"/>
<feature type="transmembrane region" description="Helical" evidence="7">
    <location>
        <begin position="46"/>
        <end position="67"/>
    </location>
</feature>
<dbReference type="STRING" id="768706.Desor_1145"/>
<keyword evidence="6 7" id="KW-0472">Membrane</keyword>
<dbReference type="PANTHER" id="PTHR43124">
    <property type="entry name" value="PURINE EFFLUX PUMP PBUE"/>
    <property type="match status" value="1"/>
</dbReference>
<dbReference type="InterPro" id="IPR020846">
    <property type="entry name" value="MFS_dom"/>
</dbReference>
<comment type="subcellular location">
    <subcellularLocation>
        <location evidence="1">Cell membrane</location>
        <topology evidence="1">Multi-pass membrane protein</topology>
    </subcellularLocation>
</comment>
<organism evidence="9 10">
    <name type="scientific">Desulfosporosinus orientis (strain ATCC 19365 / DSM 765 / NCIMB 8382 / VKM B-1628 / Singapore I)</name>
    <name type="common">Desulfotomaculum orientis</name>
    <dbReference type="NCBI Taxonomy" id="768706"/>
    <lineage>
        <taxon>Bacteria</taxon>
        <taxon>Bacillati</taxon>
        <taxon>Bacillota</taxon>
        <taxon>Clostridia</taxon>
        <taxon>Eubacteriales</taxon>
        <taxon>Desulfitobacteriaceae</taxon>
        <taxon>Desulfosporosinus</taxon>
    </lineage>
</organism>
<accession>G7WAP4</accession>
<dbReference type="GO" id="GO:0005886">
    <property type="term" value="C:plasma membrane"/>
    <property type="evidence" value="ECO:0007669"/>
    <property type="project" value="UniProtKB-SubCell"/>
</dbReference>
<feature type="transmembrane region" description="Helical" evidence="7">
    <location>
        <begin position="74"/>
        <end position="94"/>
    </location>
</feature>
<evidence type="ECO:0000256" key="5">
    <source>
        <dbReference type="ARBA" id="ARBA00022989"/>
    </source>
</evidence>
<dbReference type="PANTHER" id="PTHR43124:SF3">
    <property type="entry name" value="CHLORAMPHENICOL EFFLUX PUMP RV0191"/>
    <property type="match status" value="1"/>
</dbReference>
<gene>
    <name evidence="9" type="ordered locus">Desor_1145</name>
</gene>
<sequence>MNAFKKWLALFVLSFGYASMFTLPYAKYVFYDPMMTALKCTNFELGAMVSVYVIIGIFTFVPGGWVADRFPARTTISVSLVAQGLLTILFGINMTMKVGWIVWVAFAFTNCFAYWAAALKGVRLLGDKNDQGKMYGFFEAGYGLSTVVISFIALGIFGRYVDPVAGFRMVVFIYSGFSILAGILTWLLYEEYMAETNEDKPVVGLKDVIIVLKQPVVWLIALVIMTTYGLYVGQTYLTPYLTAVVGITVTFSGALAIIRTYGVKLLGGPVGGFMADKWKSPCRVLTIGYIFIIVMLFIFLNLPAKPSLGVVIVLMLLVAFVGAGMKGIMWSTVEESKVPRYYTGLAIGTASIIGYLADIVLGPLFGYWLDTYGNSGYNFMFAFLIAISVVGLVAALGILKLKKTAFSIITTNVNTNINTKI</sequence>
<protein>
    <submittedName>
        <fullName evidence="9">Sugar phosphate permease</fullName>
    </submittedName>
</protein>
<evidence type="ECO:0000313" key="9">
    <source>
        <dbReference type="EMBL" id="AET66812.1"/>
    </source>
</evidence>
<name>G7WAP4_DESOD</name>
<feature type="transmembrane region" description="Helical" evidence="7">
    <location>
        <begin position="377"/>
        <end position="399"/>
    </location>
</feature>
<dbReference type="eggNOG" id="COG2271">
    <property type="taxonomic scope" value="Bacteria"/>
</dbReference>
<dbReference type="PROSITE" id="PS50850">
    <property type="entry name" value="MFS"/>
    <property type="match status" value="1"/>
</dbReference>
<keyword evidence="2" id="KW-0813">Transport</keyword>
<keyword evidence="4 7" id="KW-0812">Transmembrane</keyword>
<evidence type="ECO:0000256" key="3">
    <source>
        <dbReference type="ARBA" id="ARBA00022475"/>
    </source>
</evidence>
<feature type="transmembrane region" description="Helical" evidence="7">
    <location>
        <begin position="167"/>
        <end position="189"/>
    </location>
</feature>
<dbReference type="InterPro" id="IPR011701">
    <property type="entry name" value="MFS"/>
</dbReference>
<feature type="transmembrane region" description="Helical" evidence="7">
    <location>
        <begin position="341"/>
        <end position="365"/>
    </location>
</feature>
<evidence type="ECO:0000256" key="6">
    <source>
        <dbReference type="ARBA" id="ARBA00023136"/>
    </source>
</evidence>
<feature type="transmembrane region" description="Helical" evidence="7">
    <location>
        <begin position="308"/>
        <end position="329"/>
    </location>
</feature>
<dbReference type="InterPro" id="IPR036259">
    <property type="entry name" value="MFS_trans_sf"/>
</dbReference>
<dbReference type="Proteomes" id="UP000006346">
    <property type="component" value="Chromosome"/>
</dbReference>
<dbReference type="EMBL" id="CP003108">
    <property type="protein sequence ID" value="AET66812.1"/>
    <property type="molecule type" value="Genomic_DNA"/>
</dbReference>
<dbReference type="CDD" id="cd06174">
    <property type="entry name" value="MFS"/>
    <property type="match status" value="1"/>
</dbReference>
<dbReference type="SUPFAM" id="SSF103473">
    <property type="entry name" value="MFS general substrate transporter"/>
    <property type="match status" value="1"/>
</dbReference>
<feature type="transmembrane region" description="Helical" evidence="7">
    <location>
        <begin position="140"/>
        <end position="161"/>
    </location>
</feature>
<keyword evidence="5 7" id="KW-1133">Transmembrane helix</keyword>
<keyword evidence="3" id="KW-1003">Cell membrane</keyword>
<evidence type="ECO:0000256" key="4">
    <source>
        <dbReference type="ARBA" id="ARBA00022692"/>
    </source>
</evidence>
<evidence type="ECO:0000256" key="7">
    <source>
        <dbReference type="SAM" id="Phobius"/>
    </source>
</evidence>
<dbReference type="PATRIC" id="fig|768706.3.peg.1128"/>
<dbReference type="AlphaFoldDB" id="G7WAP4"/>
<feature type="transmembrane region" description="Helical" evidence="7">
    <location>
        <begin position="100"/>
        <end position="119"/>
    </location>
</feature>
<evidence type="ECO:0000313" key="10">
    <source>
        <dbReference type="Proteomes" id="UP000006346"/>
    </source>
</evidence>
<dbReference type="Gene3D" id="1.20.1250.20">
    <property type="entry name" value="MFS general substrate transporter like domains"/>
    <property type="match status" value="2"/>
</dbReference>
<evidence type="ECO:0000256" key="2">
    <source>
        <dbReference type="ARBA" id="ARBA00022448"/>
    </source>
</evidence>
<dbReference type="Pfam" id="PF07690">
    <property type="entry name" value="MFS_1"/>
    <property type="match status" value="1"/>
</dbReference>
<dbReference type="HOGENOM" id="CLU_043790_0_0_9"/>
<reference evidence="10" key="1">
    <citation type="submission" date="2011-11" db="EMBL/GenBank/DDBJ databases">
        <title>Complete sequence of Desulfosporosinus orientis DSM 765.</title>
        <authorList>
            <person name="Lucas S."/>
            <person name="Han J."/>
            <person name="Lapidus A."/>
            <person name="Cheng J.-F."/>
            <person name="Goodwin L."/>
            <person name="Pitluck S."/>
            <person name="Peters L."/>
            <person name="Ovchinnikova G."/>
            <person name="Teshima H."/>
            <person name="Detter J.C."/>
            <person name="Han C."/>
            <person name="Tapia R."/>
            <person name="Land M."/>
            <person name="Hauser L."/>
            <person name="Kyrpides N."/>
            <person name="Ivanova N."/>
            <person name="Pagani I."/>
            <person name="Pester M."/>
            <person name="Spring S."/>
            <person name="Ollivier B."/>
            <person name="Rattei T."/>
            <person name="Klenk H.-P."/>
            <person name="Wagner M."/>
            <person name="Loy A."/>
            <person name="Woyke T."/>
        </authorList>
    </citation>
    <scope>NUCLEOTIDE SEQUENCE [LARGE SCALE GENOMIC DNA]</scope>
    <source>
        <strain evidence="10">ATCC 19365 / DSM 765 / NCIMB 8382 / VKM B-1628</strain>
    </source>
</reference>
<proteinExistence type="predicted"/>
<feature type="transmembrane region" description="Helical" evidence="7">
    <location>
        <begin position="7"/>
        <end position="26"/>
    </location>
</feature>
<reference evidence="9 10" key="2">
    <citation type="journal article" date="2012" name="J. Bacteriol.">
        <title>Complete genome sequences of Desulfosporosinus orientis DSM765T, Desulfosporosinus youngiae DSM17734T, Desulfosporosinus meridiei DSM13257T, and Desulfosporosinus acidiphilus DSM22704T.</title>
        <authorList>
            <person name="Pester M."/>
            <person name="Brambilla E."/>
            <person name="Alazard D."/>
            <person name="Rattei T."/>
            <person name="Weinmaier T."/>
            <person name="Han J."/>
            <person name="Lucas S."/>
            <person name="Lapidus A."/>
            <person name="Cheng J.F."/>
            <person name="Goodwin L."/>
            <person name="Pitluck S."/>
            <person name="Peters L."/>
            <person name="Ovchinnikova G."/>
            <person name="Teshima H."/>
            <person name="Detter J.C."/>
            <person name="Han C.S."/>
            <person name="Tapia R."/>
            <person name="Land M.L."/>
            <person name="Hauser L."/>
            <person name="Kyrpides N.C."/>
            <person name="Ivanova N.N."/>
            <person name="Pagani I."/>
            <person name="Huntmann M."/>
            <person name="Wei C.L."/>
            <person name="Davenport K.W."/>
            <person name="Daligault H."/>
            <person name="Chain P.S."/>
            <person name="Chen A."/>
            <person name="Mavromatis K."/>
            <person name="Markowitz V."/>
            <person name="Szeto E."/>
            <person name="Mikhailova N."/>
            <person name="Pati A."/>
            <person name="Wagner M."/>
            <person name="Woyke T."/>
            <person name="Ollivier B."/>
            <person name="Klenk H.P."/>
            <person name="Spring S."/>
            <person name="Loy A."/>
        </authorList>
    </citation>
    <scope>NUCLEOTIDE SEQUENCE [LARGE SCALE GENOMIC DNA]</scope>
    <source>
        <strain evidence="10">ATCC 19365 / DSM 765 / NCIMB 8382 / VKM B-1628</strain>
    </source>
</reference>
<keyword evidence="10" id="KW-1185">Reference proteome</keyword>
<dbReference type="RefSeq" id="WP_014183633.1">
    <property type="nucleotide sequence ID" value="NC_016584.1"/>
</dbReference>
<feature type="transmembrane region" description="Helical" evidence="7">
    <location>
        <begin position="282"/>
        <end position="302"/>
    </location>
</feature>
<feature type="transmembrane region" description="Helical" evidence="7">
    <location>
        <begin position="210"/>
        <end position="231"/>
    </location>
</feature>
<feature type="domain" description="Major facilitator superfamily (MFS) profile" evidence="8">
    <location>
        <begin position="2"/>
        <end position="403"/>
    </location>
</feature>
<evidence type="ECO:0000259" key="8">
    <source>
        <dbReference type="PROSITE" id="PS50850"/>
    </source>
</evidence>